<dbReference type="InterPro" id="IPR027417">
    <property type="entry name" value="P-loop_NTPase"/>
</dbReference>
<keyword evidence="3" id="KW-1185">Reference proteome</keyword>
<protein>
    <submittedName>
        <fullName evidence="2">ATP-binding protein</fullName>
    </submittedName>
</protein>
<sequence length="401" mass="45803">MLLYIRFNNFYSFAEQAELSFKVGKQAAPSLYDIHLKTAQDELRLNKVAAVLGANGSGKTQLLKVIPFISWFIVSSARTLSADDEIYFEAFTTKENQSSNFEVGFTLKNEQGIDEEFRYEVTMTSKVVQREALYQKTSRSFSYIFERTHQDELKNYKHRSFLAPALADDVNDNVSLLAYAFLLDNPIAVRIIQFFSQMTFNLHTAGRRESSDTDLYRMAELFSKRASLKQQAEQILCQFDTGISKINFAPVIMVDENKKQKEVLMPMGVHQHDGESLEFLFTDESNGTRSAFILLGMILPVLESGGMAIIDEIDNDLHPHLLPHLIDLFKFEHTNPHQAQLIFSCHTPEVLNILKKHQIYLVQKENQESEAWRLDEVVGVRADDNLYAKYMAGAFDAVPNV</sequence>
<dbReference type="Pfam" id="PF13304">
    <property type="entry name" value="AAA_21"/>
    <property type="match status" value="1"/>
</dbReference>
<dbReference type="PANTHER" id="PTHR40396">
    <property type="entry name" value="ATPASE-LIKE PROTEIN"/>
    <property type="match status" value="1"/>
</dbReference>
<evidence type="ECO:0000313" key="2">
    <source>
        <dbReference type="EMBL" id="WHP05933.1"/>
    </source>
</evidence>
<gene>
    <name evidence="2" type="ORF">QLH32_00145</name>
</gene>
<accession>A0ABY8S574</accession>
<dbReference type="RefSeq" id="WP_283267484.1">
    <property type="nucleotide sequence ID" value="NZ_CP125669.1"/>
</dbReference>
<proteinExistence type="predicted"/>
<dbReference type="SUPFAM" id="SSF52540">
    <property type="entry name" value="P-loop containing nucleoside triphosphate hydrolases"/>
    <property type="match status" value="1"/>
</dbReference>
<dbReference type="EMBL" id="CP125669">
    <property type="protein sequence ID" value="WHP05933.1"/>
    <property type="molecule type" value="Genomic_DNA"/>
</dbReference>
<evidence type="ECO:0000259" key="1">
    <source>
        <dbReference type="Pfam" id="PF13304"/>
    </source>
</evidence>
<dbReference type="InterPro" id="IPR003959">
    <property type="entry name" value="ATPase_AAA_core"/>
</dbReference>
<evidence type="ECO:0000313" key="3">
    <source>
        <dbReference type="Proteomes" id="UP001229836"/>
    </source>
</evidence>
<feature type="domain" description="ATPase AAA-type core" evidence="1">
    <location>
        <begin position="48"/>
        <end position="352"/>
    </location>
</feature>
<dbReference type="PANTHER" id="PTHR40396:SF1">
    <property type="entry name" value="ATPASE AAA-TYPE CORE DOMAIN-CONTAINING PROTEIN"/>
    <property type="match status" value="1"/>
</dbReference>
<keyword evidence="2" id="KW-0547">Nucleotide-binding</keyword>
<organism evidence="2 3">
    <name type="scientific">Acinetobacter corruptisaponis</name>
    <dbReference type="NCBI Taxonomy" id="3045147"/>
    <lineage>
        <taxon>Bacteria</taxon>
        <taxon>Pseudomonadati</taxon>
        <taxon>Pseudomonadota</taxon>
        <taxon>Gammaproteobacteria</taxon>
        <taxon>Moraxellales</taxon>
        <taxon>Moraxellaceae</taxon>
        <taxon>Acinetobacter</taxon>
    </lineage>
</organism>
<dbReference type="Proteomes" id="UP001229836">
    <property type="component" value="Chromosome"/>
</dbReference>
<dbReference type="GO" id="GO:0005524">
    <property type="term" value="F:ATP binding"/>
    <property type="evidence" value="ECO:0007669"/>
    <property type="project" value="UniProtKB-KW"/>
</dbReference>
<name>A0ABY8S574_9GAMM</name>
<keyword evidence="2" id="KW-0067">ATP-binding</keyword>
<dbReference type="Gene3D" id="3.40.50.300">
    <property type="entry name" value="P-loop containing nucleotide triphosphate hydrolases"/>
    <property type="match status" value="1"/>
</dbReference>
<reference evidence="2 3" key="1">
    <citation type="submission" date="2023-05" db="EMBL/GenBank/DDBJ databases">
        <title>The complete genome of Acinetobacter sp. nov KCTC 92772.</title>
        <authorList>
            <person name="Zhou G."/>
        </authorList>
    </citation>
    <scope>NUCLEOTIDE SEQUENCE [LARGE SCALE GENOMIC DNA]</scope>
    <source>
        <strain evidence="2 3">KCTC 92772</strain>
    </source>
</reference>